<dbReference type="AlphaFoldDB" id="A0A397SFD4"/>
<feature type="region of interest" description="Disordered" evidence="1">
    <location>
        <begin position="22"/>
        <end position="59"/>
    </location>
</feature>
<name>A0A397SFD4_9GLOM</name>
<gene>
    <name evidence="2" type="ORF">C1645_833859</name>
</gene>
<comment type="caution">
    <text evidence="2">The sequence shown here is derived from an EMBL/GenBank/DDBJ whole genome shotgun (WGS) entry which is preliminary data.</text>
</comment>
<protein>
    <submittedName>
        <fullName evidence="2">Uncharacterized protein</fullName>
    </submittedName>
</protein>
<dbReference type="EMBL" id="QKYT01000573">
    <property type="protein sequence ID" value="RIA83426.1"/>
    <property type="molecule type" value="Genomic_DNA"/>
</dbReference>
<sequence>MSEQSKYEVFLIEELFNILDDNTDYNTTDSENFQNDTTDFKHDTTNSKNLQENNHEEIK</sequence>
<evidence type="ECO:0000313" key="3">
    <source>
        <dbReference type="Proteomes" id="UP000265703"/>
    </source>
</evidence>
<evidence type="ECO:0000313" key="2">
    <source>
        <dbReference type="EMBL" id="RIA83426.1"/>
    </source>
</evidence>
<organism evidence="2 3">
    <name type="scientific">Glomus cerebriforme</name>
    <dbReference type="NCBI Taxonomy" id="658196"/>
    <lineage>
        <taxon>Eukaryota</taxon>
        <taxon>Fungi</taxon>
        <taxon>Fungi incertae sedis</taxon>
        <taxon>Mucoromycota</taxon>
        <taxon>Glomeromycotina</taxon>
        <taxon>Glomeromycetes</taxon>
        <taxon>Glomerales</taxon>
        <taxon>Glomeraceae</taxon>
        <taxon>Glomus</taxon>
    </lineage>
</organism>
<evidence type="ECO:0000256" key="1">
    <source>
        <dbReference type="SAM" id="MobiDB-lite"/>
    </source>
</evidence>
<dbReference type="Proteomes" id="UP000265703">
    <property type="component" value="Unassembled WGS sequence"/>
</dbReference>
<proteinExistence type="predicted"/>
<accession>A0A397SFD4</accession>
<reference evidence="2 3" key="1">
    <citation type="submission" date="2018-06" db="EMBL/GenBank/DDBJ databases">
        <title>Comparative genomics reveals the genomic features of Rhizophagus irregularis, R. cerebriforme, R. diaphanum and Gigaspora rosea, and their symbiotic lifestyle signature.</title>
        <authorList>
            <person name="Morin E."/>
            <person name="San Clemente H."/>
            <person name="Chen E.C.H."/>
            <person name="De La Providencia I."/>
            <person name="Hainaut M."/>
            <person name="Kuo A."/>
            <person name="Kohler A."/>
            <person name="Murat C."/>
            <person name="Tang N."/>
            <person name="Roy S."/>
            <person name="Loubradou J."/>
            <person name="Henrissat B."/>
            <person name="Grigoriev I.V."/>
            <person name="Corradi N."/>
            <person name="Roux C."/>
            <person name="Martin F.M."/>
        </authorList>
    </citation>
    <scope>NUCLEOTIDE SEQUENCE [LARGE SCALE GENOMIC DNA]</scope>
    <source>
        <strain evidence="2 3">DAOM 227022</strain>
    </source>
</reference>
<keyword evidence="3" id="KW-1185">Reference proteome</keyword>
<feature type="compositionally biased region" description="Polar residues" evidence="1">
    <location>
        <begin position="24"/>
        <end position="37"/>
    </location>
</feature>